<evidence type="ECO:0000313" key="10">
    <source>
        <dbReference type="Proteomes" id="UP000612456"/>
    </source>
</evidence>
<sequence length="301" mass="33991">MVRRKMGLEDIFVDGLVYSVLLVLCVATIYPFYYSLIISFNEGIDATKGAIYLAPRKFSLENYEVVFANDQLMRGFIVTIARTIIGTIVSVFCTGLFAYSLTYKNLYFKKFYMAVIIVSMYFSGGLIPFFFLLKSLYLINTFWVYIIPGLIGSFNVLLMMSFFREIPESLIESARIDGAAHLRIFYKLVLPLSAPIFATIALFTAVGHWNSWFDAAYYTSDKSLKTISFWLMDLNNKVNFTSGGGSGQMDGGRSATYATYSYTAQTIRMAAMVIVIVPIVCVYPFLQKYFVKGIMLGSVKE</sequence>
<protein>
    <submittedName>
        <fullName evidence="9">Sugar ABC transporter permease</fullName>
    </submittedName>
</protein>
<dbReference type="GO" id="GO:0005886">
    <property type="term" value="C:plasma membrane"/>
    <property type="evidence" value="ECO:0007669"/>
    <property type="project" value="UniProtKB-SubCell"/>
</dbReference>
<dbReference type="InterPro" id="IPR035906">
    <property type="entry name" value="MetI-like_sf"/>
</dbReference>
<reference evidence="9" key="1">
    <citation type="journal article" date="2014" name="Int. J. Syst. Evol. Microbiol.">
        <title>Complete genome sequence of Corynebacterium casei LMG S-19264T (=DSM 44701T), isolated from a smear-ripened cheese.</title>
        <authorList>
            <consortium name="US DOE Joint Genome Institute (JGI-PGF)"/>
            <person name="Walter F."/>
            <person name="Albersmeier A."/>
            <person name="Kalinowski J."/>
            <person name="Ruckert C."/>
        </authorList>
    </citation>
    <scope>NUCLEOTIDE SEQUENCE</scope>
    <source>
        <strain evidence="9">CGMCC 1.15178</strain>
    </source>
</reference>
<dbReference type="InterPro" id="IPR000515">
    <property type="entry name" value="MetI-like"/>
</dbReference>
<dbReference type="SUPFAM" id="SSF161098">
    <property type="entry name" value="MetI-like"/>
    <property type="match status" value="1"/>
</dbReference>
<evidence type="ECO:0000256" key="1">
    <source>
        <dbReference type="ARBA" id="ARBA00004651"/>
    </source>
</evidence>
<proteinExistence type="inferred from homology"/>
<dbReference type="GO" id="GO:0055085">
    <property type="term" value="P:transmembrane transport"/>
    <property type="evidence" value="ECO:0007669"/>
    <property type="project" value="InterPro"/>
</dbReference>
<evidence type="ECO:0000313" key="9">
    <source>
        <dbReference type="EMBL" id="GGD89769.1"/>
    </source>
</evidence>
<organism evidence="9 10">
    <name type="scientific">Paenibacillus nasutitermitis</name>
    <dbReference type="NCBI Taxonomy" id="1652958"/>
    <lineage>
        <taxon>Bacteria</taxon>
        <taxon>Bacillati</taxon>
        <taxon>Bacillota</taxon>
        <taxon>Bacilli</taxon>
        <taxon>Bacillales</taxon>
        <taxon>Paenibacillaceae</taxon>
        <taxon>Paenibacillus</taxon>
    </lineage>
</organism>
<evidence type="ECO:0000256" key="4">
    <source>
        <dbReference type="ARBA" id="ARBA00022692"/>
    </source>
</evidence>
<feature type="transmembrane region" description="Helical" evidence="7">
    <location>
        <begin position="12"/>
        <end position="33"/>
    </location>
</feature>
<dbReference type="PANTHER" id="PTHR43744:SF9">
    <property type="entry name" value="POLYGALACTURONAN_RHAMNOGALACTURONAN TRANSPORT SYSTEM PERMEASE PROTEIN YTCP"/>
    <property type="match status" value="1"/>
</dbReference>
<comment type="similarity">
    <text evidence="7">Belongs to the binding-protein-dependent transport system permease family.</text>
</comment>
<dbReference type="CDD" id="cd06261">
    <property type="entry name" value="TM_PBP2"/>
    <property type="match status" value="1"/>
</dbReference>
<keyword evidence="6 7" id="KW-0472">Membrane</keyword>
<feature type="transmembrane region" description="Helical" evidence="7">
    <location>
        <begin position="184"/>
        <end position="206"/>
    </location>
</feature>
<keyword evidence="4 7" id="KW-0812">Transmembrane</keyword>
<dbReference type="PROSITE" id="PS50928">
    <property type="entry name" value="ABC_TM1"/>
    <property type="match status" value="1"/>
</dbReference>
<evidence type="ECO:0000256" key="5">
    <source>
        <dbReference type="ARBA" id="ARBA00022989"/>
    </source>
</evidence>
<evidence type="ECO:0000256" key="3">
    <source>
        <dbReference type="ARBA" id="ARBA00022475"/>
    </source>
</evidence>
<dbReference type="Gene3D" id="1.10.3720.10">
    <property type="entry name" value="MetI-like"/>
    <property type="match status" value="1"/>
</dbReference>
<keyword evidence="3" id="KW-1003">Cell membrane</keyword>
<dbReference type="AlphaFoldDB" id="A0A916ZE39"/>
<accession>A0A916ZE39</accession>
<dbReference type="RefSeq" id="WP_229750579.1">
    <property type="nucleotide sequence ID" value="NZ_BMHP01000004.1"/>
</dbReference>
<name>A0A916ZE39_9BACL</name>
<keyword evidence="5 7" id="KW-1133">Transmembrane helix</keyword>
<dbReference type="EMBL" id="BMHP01000004">
    <property type="protein sequence ID" value="GGD89769.1"/>
    <property type="molecule type" value="Genomic_DNA"/>
</dbReference>
<comment type="subcellular location">
    <subcellularLocation>
        <location evidence="1 7">Cell membrane</location>
        <topology evidence="1 7">Multi-pass membrane protein</topology>
    </subcellularLocation>
</comment>
<feature type="transmembrane region" description="Helical" evidence="7">
    <location>
        <begin position="76"/>
        <end position="99"/>
    </location>
</feature>
<feature type="transmembrane region" description="Helical" evidence="7">
    <location>
        <begin position="111"/>
        <end position="131"/>
    </location>
</feature>
<feature type="transmembrane region" description="Helical" evidence="7">
    <location>
        <begin position="267"/>
        <end position="286"/>
    </location>
</feature>
<dbReference type="PANTHER" id="PTHR43744">
    <property type="entry name" value="ABC TRANSPORTER PERMEASE PROTEIN MG189-RELATED-RELATED"/>
    <property type="match status" value="1"/>
</dbReference>
<feature type="transmembrane region" description="Helical" evidence="7">
    <location>
        <begin position="143"/>
        <end position="163"/>
    </location>
</feature>
<dbReference type="Proteomes" id="UP000612456">
    <property type="component" value="Unassembled WGS sequence"/>
</dbReference>
<feature type="domain" description="ABC transmembrane type-1" evidence="8">
    <location>
        <begin position="76"/>
        <end position="278"/>
    </location>
</feature>
<gene>
    <name evidence="9" type="ORF">GCM10010911_55530</name>
</gene>
<evidence type="ECO:0000256" key="2">
    <source>
        <dbReference type="ARBA" id="ARBA00022448"/>
    </source>
</evidence>
<evidence type="ECO:0000259" key="8">
    <source>
        <dbReference type="PROSITE" id="PS50928"/>
    </source>
</evidence>
<evidence type="ECO:0000256" key="6">
    <source>
        <dbReference type="ARBA" id="ARBA00023136"/>
    </source>
</evidence>
<keyword evidence="2 7" id="KW-0813">Transport</keyword>
<keyword evidence="10" id="KW-1185">Reference proteome</keyword>
<evidence type="ECO:0000256" key="7">
    <source>
        <dbReference type="RuleBase" id="RU363032"/>
    </source>
</evidence>
<dbReference type="Pfam" id="PF00528">
    <property type="entry name" value="BPD_transp_1"/>
    <property type="match status" value="1"/>
</dbReference>
<reference evidence="9" key="2">
    <citation type="submission" date="2020-09" db="EMBL/GenBank/DDBJ databases">
        <authorList>
            <person name="Sun Q."/>
            <person name="Zhou Y."/>
        </authorList>
    </citation>
    <scope>NUCLEOTIDE SEQUENCE</scope>
    <source>
        <strain evidence="9">CGMCC 1.15178</strain>
    </source>
</reference>
<comment type="caution">
    <text evidence="9">The sequence shown here is derived from an EMBL/GenBank/DDBJ whole genome shotgun (WGS) entry which is preliminary data.</text>
</comment>